<dbReference type="AlphaFoldDB" id="A0AAE1MNX9"/>
<keyword evidence="1" id="KW-0732">Signal</keyword>
<dbReference type="CDD" id="cd00113">
    <property type="entry name" value="PLAT"/>
    <property type="match status" value="1"/>
</dbReference>
<sequence>MKSLLSVLIIAAIVAFSGANPTTFPQPQALESFKLNETVNQNQASCSYRVTIKTSCSSPRYTRDQISLSFGDANGNQVYAPRIDDPSSRAFERCSTDTYDIHGPCTYQVCYLYVYRSGYDGWKPEKITVSGYYSRAITFYYNTFIPNGIWYGFNLCHNYVVSKATE</sequence>
<name>A0AAE1MNX9_9FABA</name>
<dbReference type="InterPro" id="IPR010417">
    <property type="entry name" value="Embryo-specific_ATS3"/>
</dbReference>
<dbReference type="EMBL" id="JAWXYG010000007">
    <property type="protein sequence ID" value="KAK4267536.1"/>
    <property type="molecule type" value="Genomic_DNA"/>
</dbReference>
<keyword evidence="3" id="KW-1185">Reference proteome</keyword>
<evidence type="ECO:0000313" key="2">
    <source>
        <dbReference type="EMBL" id="KAK4267536.1"/>
    </source>
</evidence>
<dbReference type="InterPro" id="IPR036392">
    <property type="entry name" value="PLAT/LH2_dom_sf"/>
</dbReference>
<evidence type="ECO:0008006" key="4">
    <source>
        <dbReference type="Google" id="ProtNLM"/>
    </source>
</evidence>
<feature type="signal peptide" evidence="1">
    <location>
        <begin position="1"/>
        <end position="19"/>
    </location>
</feature>
<dbReference type="Pfam" id="PF06232">
    <property type="entry name" value="ATS3"/>
    <property type="match status" value="1"/>
</dbReference>
<dbReference type="Gene3D" id="2.60.60.20">
    <property type="entry name" value="PLAT/LH2 domain"/>
    <property type="match status" value="1"/>
</dbReference>
<dbReference type="Proteomes" id="UP001293593">
    <property type="component" value="Unassembled WGS sequence"/>
</dbReference>
<gene>
    <name evidence="2" type="ORF">QN277_024305</name>
</gene>
<dbReference type="SUPFAM" id="SSF49723">
    <property type="entry name" value="Lipase/lipooxygenase domain (PLAT/LH2 domain)"/>
    <property type="match status" value="1"/>
</dbReference>
<accession>A0AAE1MNX9</accession>
<protein>
    <recommendedName>
        <fullName evidence="4">Embryo-specific 3</fullName>
    </recommendedName>
</protein>
<evidence type="ECO:0000313" key="3">
    <source>
        <dbReference type="Proteomes" id="UP001293593"/>
    </source>
</evidence>
<dbReference type="PANTHER" id="PTHR31718:SF31">
    <property type="entry name" value="OS01G0172800 PROTEIN"/>
    <property type="match status" value="1"/>
</dbReference>
<dbReference type="PANTHER" id="PTHR31718">
    <property type="entry name" value="PLAT DOMAIN-CONTAINING PROTEIN"/>
    <property type="match status" value="1"/>
</dbReference>
<proteinExistence type="predicted"/>
<organism evidence="2 3">
    <name type="scientific">Acacia crassicarpa</name>
    <name type="common">northern wattle</name>
    <dbReference type="NCBI Taxonomy" id="499986"/>
    <lineage>
        <taxon>Eukaryota</taxon>
        <taxon>Viridiplantae</taxon>
        <taxon>Streptophyta</taxon>
        <taxon>Embryophyta</taxon>
        <taxon>Tracheophyta</taxon>
        <taxon>Spermatophyta</taxon>
        <taxon>Magnoliopsida</taxon>
        <taxon>eudicotyledons</taxon>
        <taxon>Gunneridae</taxon>
        <taxon>Pentapetalae</taxon>
        <taxon>rosids</taxon>
        <taxon>fabids</taxon>
        <taxon>Fabales</taxon>
        <taxon>Fabaceae</taxon>
        <taxon>Caesalpinioideae</taxon>
        <taxon>mimosoid clade</taxon>
        <taxon>Acacieae</taxon>
        <taxon>Acacia</taxon>
    </lineage>
</organism>
<evidence type="ECO:0000256" key="1">
    <source>
        <dbReference type="SAM" id="SignalP"/>
    </source>
</evidence>
<comment type="caution">
    <text evidence="2">The sequence shown here is derived from an EMBL/GenBank/DDBJ whole genome shotgun (WGS) entry which is preliminary data.</text>
</comment>
<reference evidence="2" key="1">
    <citation type="submission" date="2023-10" db="EMBL/GenBank/DDBJ databases">
        <title>Chromosome-level genome of the transformable northern wattle, Acacia crassicarpa.</title>
        <authorList>
            <person name="Massaro I."/>
            <person name="Sinha N.R."/>
            <person name="Poethig S."/>
            <person name="Leichty A.R."/>
        </authorList>
    </citation>
    <scope>NUCLEOTIDE SEQUENCE</scope>
    <source>
        <strain evidence="2">Acra3RX</strain>
        <tissue evidence="2">Leaf</tissue>
    </source>
</reference>
<feature type="chain" id="PRO_5042051591" description="Embryo-specific 3" evidence="1">
    <location>
        <begin position="20"/>
        <end position="166"/>
    </location>
</feature>